<organism evidence="2 3">
    <name type="scientific">Austropuccinia psidii MF-1</name>
    <dbReference type="NCBI Taxonomy" id="1389203"/>
    <lineage>
        <taxon>Eukaryota</taxon>
        <taxon>Fungi</taxon>
        <taxon>Dikarya</taxon>
        <taxon>Basidiomycota</taxon>
        <taxon>Pucciniomycotina</taxon>
        <taxon>Pucciniomycetes</taxon>
        <taxon>Pucciniales</taxon>
        <taxon>Sphaerophragmiaceae</taxon>
        <taxon>Austropuccinia</taxon>
    </lineage>
</organism>
<protein>
    <submittedName>
        <fullName evidence="2">Uncharacterized protein</fullName>
    </submittedName>
</protein>
<comment type="caution">
    <text evidence="2">The sequence shown here is derived from an EMBL/GenBank/DDBJ whole genome shotgun (WGS) entry which is preliminary data.</text>
</comment>
<proteinExistence type="predicted"/>
<dbReference type="AlphaFoldDB" id="A0A9Q3CEV8"/>
<gene>
    <name evidence="2" type="ORF">O181_021580</name>
</gene>
<sequence>MEGHGSGSSAPPTTQIFIPMEHGQQEVQYSITLGRTWRKLPEDMSQRDILHRSYGNHQWMESQQAVQTPGGEGNQDKGKSSHYLSYRRTIELERAYSDSLRLTRSRTNQLFSNFQEKTRVKREKQDLFQPQAERVRPNDAEAVGLGERSKQRPEIFVNTSRTSSPININIKPTQNEHNVVTPENHLNSDQLWLQMSPFAVKTKERFDELHRSNERLKELTTLHEATIKAIQESCAQLFKSSEENNKGLNQVFEEKYNCKRDRDHLAQDINKLFNVCQNIKPQPQGHALDN</sequence>
<feature type="region of interest" description="Disordered" evidence="1">
    <location>
        <begin position="62"/>
        <end position="82"/>
    </location>
</feature>
<name>A0A9Q3CEV8_9BASI</name>
<evidence type="ECO:0000313" key="3">
    <source>
        <dbReference type="Proteomes" id="UP000765509"/>
    </source>
</evidence>
<accession>A0A9Q3CEV8</accession>
<reference evidence="2" key="1">
    <citation type="submission" date="2021-03" db="EMBL/GenBank/DDBJ databases">
        <title>Draft genome sequence of rust myrtle Austropuccinia psidii MF-1, a brazilian biotype.</title>
        <authorList>
            <person name="Quecine M.C."/>
            <person name="Pachon D.M.R."/>
            <person name="Bonatelli M.L."/>
            <person name="Correr F.H."/>
            <person name="Franceschini L.M."/>
            <person name="Leite T.F."/>
            <person name="Margarido G.R.A."/>
            <person name="Almeida C.A."/>
            <person name="Ferrarezi J.A."/>
            <person name="Labate C.A."/>
        </authorList>
    </citation>
    <scope>NUCLEOTIDE SEQUENCE</scope>
    <source>
        <strain evidence="2">MF-1</strain>
    </source>
</reference>
<dbReference type="Proteomes" id="UP000765509">
    <property type="component" value="Unassembled WGS sequence"/>
</dbReference>
<evidence type="ECO:0000313" key="2">
    <source>
        <dbReference type="EMBL" id="MBW0481865.1"/>
    </source>
</evidence>
<keyword evidence="3" id="KW-1185">Reference proteome</keyword>
<dbReference type="EMBL" id="AVOT02006546">
    <property type="protein sequence ID" value="MBW0481865.1"/>
    <property type="molecule type" value="Genomic_DNA"/>
</dbReference>
<evidence type="ECO:0000256" key="1">
    <source>
        <dbReference type="SAM" id="MobiDB-lite"/>
    </source>
</evidence>